<evidence type="ECO:0000313" key="2">
    <source>
        <dbReference type="Proteomes" id="UP000030689"/>
    </source>
</evidence>
<dbReference type="eggNOG" id="ENOG502QVVD">
    <property type="taxonomic scope" value="Eukaryota"/>
</dbReference>
<reference evidence="1 2" key="1">
    <citation type="journal article" date="2013" name="Front. Plant Sci.">
        <title>The Reference Genome of the Halophytic Plant Eutrema salsugineum.</title>
        <authorList>
            <person name="Yang R."/>
            <person name="Jarvis D.E."/>
            <person name="Chen H."/>
            <person name="Beilstein M.A."/>
            <person name="Grimwood J."/>
            <person name="Jenkins J."/>
            <person name="Shu S."/>
            <person name="Prochnik S."/>
            <person name="Xin M."/>
            <person name="Ma C."/>
            <person name="Schmutz J."/>
            <person name="Wing R.A."/>
            <person name="Mitchell-Olds T."/>
            <person name="Schumaker K.S."/>
            <person name="Wang X."/>
        </authorList>
    </citation>
    <scope>NUCLEOTIDE SEQUENCE [LARGE SCALE GENOMIC DNA]</scope>
</reference>
<sequence>MKFGVPPLYSIIHARLCFVRRPKMVTTTSVVGAPLLVARSLRTPVSPMCFASTANSELLRSQLDRLHAEAESTRAKANSNRLRLLRLSEAAENLRKQAAVNVQTGKENDARELLLQKKKVMQALDKAKARIELLDTLSSKLNEAISFKEIQLIGNISLDLDVDRENTSGGIHIVSPKPKSTDDRHENDFTGLDSQESQLIEKNFEESQATLETDVQVLEDALTGRIFKGLSSYESFMANLDQKLSRIEAELVTVVNVASLVLNHEDKPKNLKVQQTTEILDEIRCVRERIANIIVKEANIR</sequence>
<dbReference type="Gramene" id="ESQ36260">
    <property type="protein sequence ID" value="ESQ36260"/>
    <property type="gene ID" value="EUTSA_v10009532mg"/>
</dbReference>
<dbReference type="OMA" id="LHIRERI"/>
<dbReference type="AlphaFoldDB" id="V4KES9"/>
<gene>
    <name evidence="1" type="ORF">EUTSA_v10009532mg</name>
</gene>
<keyword evidence="2" id="KW-1185">Reference proteome</keyword>
<dbReference type="STRING" id="72664.V4KES9"/>
<dbReference type="KEGG" id="eus:EUTSA_v10009532mg"/>
<dbReference type="Proteomes" id="UP000030689">
    <property type="component" value="Unassembled WGS sequence"/>
</dbReference>
<organism evidence="1 2">
    <name type="scientific">Eutrema salsugineum</name>
    <name type="common">Saltwater cress</name>
    <name type="synonym">Sisymbrium salsugineum</name>
    <dbReference type="NCBI Taxonomy" id="72664"/>
    <lineage>
        <taxon>Eukaryota</taxon>
        <taxon>Viridiplantae</taxon>
        <taxon>Streptophyta</taxon>
        <taxon>Embryophyta</taxon>
        <taxon>Tracheophyta</taxon>
        <taxon>Spermatophyta</taxon>
        <taxon>Magnoliopsida</taxon>
        <taxon>eudicotyledons</taxon>
        <taxon>Gunneridae</taxon>
        <taxon>Pentapetalae</taxon>
        <taxon>rosids</taxon>
        <taxon>malvids</taxon>
        <taxon>Brassicales</taxon>
        <taxon>Brassicaceae</taxon>
        <taxon>Eutremeae</taxon>
        <taxon>Eutrema</taxon>
    </lineage>
</organism>
<proteinExistence type="predicted"/>
<dbReference type="EMBL" id="KI517683">
    <property type="protein sequence ID" value="ESQ36260.1"/>
    <property type="molecule type" value="Genomic_DNA"/>
</dbReference>
<evidence type="ECO:0000313" key="1">
    <source>
        <dbReference type="EMBL" id="ESQ36260.1"/>
    </source>
</evidence>
<protein>
    <submittedName>
        <fullName evidence="1">Uncharacterized protein</fullName>
    </submittedName>
</protein>
<dbReference type="PANTHER" id="PTHR37174:SF2">
    <property type="entry name" value="FORKHEAD-ASSOCIATED DOMAIN PROTEIN"/>
    <property type="match status" value="1"/>
</dbReference>
<dbReference type="PANTHER" id="PTHR37174">
    <property type="entry name" value="FORKHEAD-ASSOCIATED DOMAIN PROTEIN"/>
    <property type="match status" value="1"/>
</dbReference>
<accession>V4KES9</accession>
<name>V4KES9_EUTSA</name>
<dbReference type="OrthoDB" id="772275at2759"/>
<dbReference type="GO" id="GO:0009507">
    <property type="term" value="C:chloroplast"/>
    <property type="evidence" value="ECO:0007669"/>
    <property type="project" value="EnsemblPlants"/>
</dbReference>